<keyword evidence="3" id="KW-1185">Reference proteome</keyword>
<dbReference type="InterPro" id="IPR011129">
    <property type="entry name" value="CSD"/>
</dbReference>
<dbReference type="Pfam" id="PF00313">
    <property type="entry name" value="CSD"/>
    <property type="match status" value="1"/>
</dbReference>
<dbReference type="CDD" id="cd04458">
    <property type="entry name" value="CSP_CDS"/>
    <property type="match status" value="1"/>
</dbReference>
<dbReference type="PROSITE" id="PS00352">
    <property type="entry name" value="CSD_1"/>
    <property type="match status" value="1"/>
</dbReference>
<comment type="caution">
    <text evidence="2">The sequence shown here is derived from an EMBL/GenBank/DDBJ whole genome shotgun (WGS) entry which is preliminary data.</text>
</comment>
<dbReference type="InterPro" id="IPR019844">
    <property type="entry name" value="CSD_CS"/>
</dbReference>
<feature type="domain" description="CSD" evidence="1">
    <location>
        <begin position="2"/>
        <end position="69"/>
    </location>
</feature>
<dbReference type="InterPro" id="IPR002059">
    <property type="entry name" value="CSP_DNA-bd"/>
</dbReference>
<dbReference type="AlphaFoldDB" id="A0A812UV90"/>
<evidence type="ECO:0000313" key="3">
    <source>
        <dbReference type="Proteomes" id="UP000604046"/>
    </source>
</evidence>
<sequence>MVCTGTLKRIVPGKNYGFIRMANGSGDVFLHMSRLTNASCKDMTVGAELTFDIEKDVRSGKTMAVNVRLFDRAAWLKEAKALDHQQRQQLVRQLQVRLVWAWM</sequence>
<organism evidence="2 3">
    <name type="scientific">Symbiodinium natans</name>
    <dbReference type="NCBI Taxonomy" id="878477"/>
    <lineage>
        <taxon>Eukaryota</taxon>
        <taxon>Sar</taxon>
        <taxon>Alveolata</taxon>
        <taxon>Dinophyceae</taxon>
        <taxon>Suessiales</taxon>
        <taxon>Symbiodiniaceae</taxon>
        <taxon>Symbiodinium</taxon>
    </lineage>
</organism>
<dbReference type="GO" id="GO:0003676">
    <property type="term" value="F:nucleic acid binding"/>
    <property type="evidence" value="ECO:0007669"/>
    <property type="project" value="InterPro"/>
</dbReference>
<name>A0A812UV90_9DINO</name>
<protein>
    <recommendedName>
        <fullName evidence="1">CSD domain-containing protein</fullName>
    </recommendedName>
</protein>
<dbReference type="SUPFAM" id="SSF50249">
    <property type="entry name" value="Nucleic acid-binding proteins"/>
    <property type="match status" value="1"/>
</dbReference>
<dbReference type="SMART" id="SM00357">
    <property type="entry name" value="CSP"/>
    <property type="match status" value="1"/>
</dbReference>
<reference evidence="2" key="1">
    <citation type="submission" date="2021-02" db="EMBL/GenBank/DDBJ databases">
        <authorList>
            <person name="Dougan E. K."/>
            <person name="Rhodes N."/>
            <person name="Thang M."/>
            <person name="Chan C."/>
        </authorList>
    </citation>
    <scope>NUCLEOTIDE SEQUENCE</scope>
</reference>
<dbReference type="InterPro" id="IPR012340">
    <property type="entry name" value="NA-bd_OB-fold"/>
</dbReference>
<proteinExistence type="predicted"/>
<dbReference type="PROSITE" id="PS51857">
    <property type="entry name" value="CSD_2"/>
    <property type="match status" value="1"/>
</dbReference>
<dbReference type="Gene3D" id="2.40.50.140">
    <property type="entry name" value="Nucleic acid-binding proteins"/>
    <property type="match status" value="1"/>
</dbReference>
<accession>A0A812UV90</accession>
<dbReference type="EMBL" id="CAJNDS010002776">
    <property type="protein sequence ID" value="CAE7592796.1"/>
    <property type="molecule type" value="Genomic_DNA"/>
</dbReference>
<dbReference type="Proteomes" id="UP000604046">
    <property type="component" value="Unassembled WGS sequence"/>
</dbReference>
<evidence type="ECO:0000259" key="1">
    <source>
        <dbReference type="PROSITE" id="PS51857"/>
    </source>
</evidence>
<gene>
    <name evidence="2" type="ORF">SNAT2548_LOCUS33744</name>
</gene>
<evidence type="ECO:0000313" key="2">
    <source>
        <dbReference type="EMBL" id="CAE7592796.1"/>
    </source>
</evidence>